<reference evidence="11" key="1">
    <citation type="submission" date="2020-07" db="EMBL/GenBank/DDBJ databases">
        <title>Clarias magur genome sequencing, assembly and annotation.</title>
        <authorList>
            <person name="Kushwaha B."/>
            <person name="Kumar R."/>
            <person name="Das P."/>
            <person name="Joshi C.G."/>
            <person name="Kumar D."/>
            <person name="Nagpure N.S."/>
            <person name="Pandey M."/>
            <person name="Agarwal S."/>
            <person name="Srivastava S."/>
            <person name="Singh M."/>
            <person name="Sahoo L."/>
            <person name="Jayasankar P."/>
            <person name="Meher P.K."/>
            <person name="Koringa P.G."/>
            <person name="Iquebal M.A."/>
            <person name="Das S.P."/>
            <person name="Bit A."/>
            <person name="Patnaik S."/>
            <person name="Patel N."/>
            <person name="Shah T.M."/>
            <person name="Hinsu A."/>
            <person name="Jena J.K."/>
        </authorList>
    </citation>
    <scope>NUCLEOTIDE SEQUENCE</scope>
    <source>
        <strain evidence="11">CIFAMagur01</strain>
        <tissue evidence="11">Testis</tissue>
    </source>
</reference>
<dbReference type="PROSITE" id="PS50240">
    <property type="entry name" value="TRYPSIN_DOM"/>
    <property type="match status" value="1"/>
</dbReference>
<evidence type="ECO:0000256" key="4">
    <source>
        <dbReference type="ARBA" id="ARBA00022825"/>
    </source>
</evidence>
<accession>A0A8J4UEI9</accession>
<dbReference type="Proteomes" id="UP000727407">
    <property type="component" value="Unassembled WGS sequence"/>
</dbReference>
<evidence type="ECO:0000256" key="9">
    <source>
        <dbReference type="SAM" id="SignalP"/>
    </source>
</evidence>
<dbReference type="Gene3D" id="2.40.10.10">
    <property type="entry name" value="Trypsin-like serine proteases"/>
    <property type="match status" value="2"/>
</dbReference>
<keyword evidence="4 8" id="KW-0720">Serine protease</keyword>
<evidence type="ECO:0000256" key="1">
    <source>
        <dbReference type="ARBA" id="ARBA00004239"/>
    </source>
</evidence>
<dbReference type="SUPFAM" id="SSF50494">
    <property type="entry name" value="Trypsin-like serine proteases"/>
    <property type="match status" value="1"/>
</dbReference>
<evidence type="ECO:0000313" key="12">
    <source>
        <dbReference type="Proteomes" id="UP000727407"/>
    </source>
</evidence>
<dbReference type="EMBL" id="QNUK01000301">
    <property type="protein sequence ID" value="KAF5895902.1"/>
    <property type="molecule type" value="Genomic_DNA"/>
</dbReference>
<feature type="chain" id="PRO_5035324980" description="trypsin" evidence="9">
    <location>
        <begin position="22"/>
        <end position="252"/>
    </location>
</feature>
<evidence type="ECO:0000256" key="6">
    <source>
        <dbReference type="ARBA" id="ARBA00036320"/>
    </source>
</evidence>
<comment type="subcellular location">
    <subcellularLocation>
        <location evidence="1">Secreted</location>
        <location evidence="1">Extracellular space</location>
    </subcellularLocation>
</comment>
<protein>
    <recommendedName>
        <fullName evidence="7">trypsin</fullName>
        <ecNumber evidence="7">3.4.21.4</ecNumber>
    </recommendedName>
</protein>
<dbReference type="CDD" id="cd00190">
    <property type="entry name" value="Tryp_SPc"/>
    <property type="match status" value="1"/>
</dbReference>
<keyword evidence="9" id="KW-0732">Signal</keyword>
<dbReference type="GO" id="GO:0004252">
    <property type="term" value="F:serine-type endopeptidase activity"/>
    <property type="evidence" value="ECO:0007669"/>
    <property type="project" value="UniProtKB-EC"/>
</dbReference>
<dbReference type="PROSITE" id="PS00135">
    <property type="entry name" value="TRYPSIN_SER"/>
    <property type="match status" value="1"/>
</dbReference>
<dbReference type="InterPro" id="IPR001314">
    <property type="entry name" value="Peptidase_S1A"/>
</dbReference>
<dbReference type="InterPro" id="IPR033116">
    <property type="entry name" value="TRYPSIN_SER"/>
</dbReference>
<dbReference type="OrthoDB" id="10059102at2759"/>
<dbReference type="AlphaFoldDB" id="A0A8J4UEI9"/>
<evidence type="ECO:0000256" key="5">
    <source>
        <dbReference type="ARBA" id="ARBA00023157"/>
    </source>
</evidence>
<keyword evidence="3 8" id="KW-0378">Hydrolase</keyword>
<keyword evidence="12" id="KW-1185">Reference proteome</keyword>
<dbReference type="PROSITE" id="PS00134">
    <property type="entry name" value="TRYPSIN_HIS"/>
    <property type="match status" value="1"/>
</dbReference>
<dbReference type="PANTHER" id="PTHR24264">
    <property type="entry name" value="TRYPSIN-RELATED"/>
    <property type="match status" value="1"/>
</dbReference>
<dbReference type="InterPro" id="IPR001254">
    <property type="entry name" value="Trypsin_dom"/>
</dbReference>
<keyword evidence="2 8" id="KW-0645">Protease</keyword>
<evidence type="ECO:0000256" key="8">
    <source>
        <dbReference type="RuleBase" id="RU363034"/>
    </source>
</evidence>
<comment type="caution">
    <text evidence="11">The sequence shown here is derived from an EMBL/GenBank/DDBJ whole genome shotgun (WGS) entry which is preliminary data.</text>
</comment>
<dbReference type="PANTHER" id="PTHR24264:SF58">
    <property type="entry name" value="SI:DKEY-33M11.8-RELATED"/>
    <property type="match status" value="1"/>
</dbReference>
<proteinExistence type="predicted"/>
<dbReference type="InterPro" id="IPR018114">
    <property type="entry name" value="TRYPSIN_HIS"/>
</dbReference>
<evidence type="ECO:0000259" key="10">
    <source>
        <dbReference type="PROSITE" id="PS50240"/>
    </source>
</evidence>
<dbReference type="GO" id="GO:0005615">
    <property type="term" value="C:extracellular space"/>
    <property type="evidence" value="ECO:0007669"/>
    <property type="project" value="TreeGrafter"/>
</dbReference>
<feature type="signal peptide" evidence="9">
    <location>
        <begin position="1"/>
        <end position="21"/>
    </location>
</feature>
<evidence type="ECO:0000313" key="11">
    <source>
        <dbReference type="EMBL" id="KAF5895902.1"/>
    </source>
</evidence>
<dbReference type="GO" id="GO:0006508">
    <property type="term" value="P:proteolysis"/>
    <property type="evidence" value="ECO:0007669"/>
    <property type="project" value="UniProtKB-KW"/>
</dbReference>
<evidence type="ECO:0000256" key="7">
    <source>
        <dbReference type="ARBA" id="ARBA00038868"/>
    </source>
</evidence>
<dbReference type="SMART" id="SM00020">
    <property type="entry name" value="Tryp_SPc"/>
    <property type="match status" value="1"/>
</dbReference>
<dbReference type="InterPro" id="IPR043504">
    <property type="entry name" value="Peptidase_S1_PA_chymotrypsin"/>
</dbReference>
<sequence>MKNCAGYSLLFLISFIQVSLQQRIIGGQEVEPYSIKYQASLQYNNQHYCGGTLIQKQWVVSAAHCWKPNYLIKVVLSEHDLYKNEGVEQVYNVSKTLVYYLYNYRTFDNDIMLLKLEKPAYVNSNVQLVQLPSADTPPLSEAMMCVVSGWGVTQVYSYNLSPVLRAVDVQIIPNCQNYYYYRITDNMVCAGSPFGGKDSCQGDSGGPLICNGYFEGIVSWGTGCANPFFPGVYTKVRNYIRWISWIIETNSD</sequence>
<dbReference type="Pfam" id="PF00089">
    <property type="entry name" value="Trypsin"/>
    <property type="match status" value="1"/>
</dbReference>
<dbReference type="PRINTS" id="PR00722">
    <property type="entry name" value="CHYMOTRYPSIN"/>
</dbReference>
<comment type="catalytic activity">
    <reaction evidence="6">
        <text>Preferential cleavage: Arg-|-Xaa, Lys-|-Xaa.</text>
        <dbReference type="EC" id="3.4.21.4"/>
    </reaction>
</comment>
<gene>
    <name evidence="11" type="ORF">DAT39_014407</name>
</gene>
<evidence type="ECO:0000256" key="3">
    <source>
        <dbReference type="ARBA" id="ARBA00022801"/>
    </source>
</evidence>
<dbReference type="EC" id="3.4.21.4" evidence="7"/>
<dbReference type="InterPro" id="IPR009003">
    <property type="entry name" value="Peptidase_S1_PA"/>
</dbReference>
<organism evidence="11 12">
    <name type="scientific">Clarias magur</name>
    <name type="common">Asian catfish</name>
    <name type="synonym">Macropteronotus magur</name>
    <dbReference type="NCBI Taxonomy" id="1594786"/>
    <lineage>
        <taxon>Eukaryota</taxon>
        <taxon>Metazoa</taxon>
        <taxon>Chordata</taxon>
        <taxon>Craniata</taxon>
        <taxon>Vertebrata</taxon>
        <taxon>Euteleostomi</taxon>
        <taxon>Actinopterygii</taxon>
        <taxon>Neopterygii</taxon>
        <taxon>Teleostei</taxon>
        <taxon>Ostariophysi</taxon>
        <taxon>Siluriformes</taxon>
        <taxon>Clariidae</taxon>
        <taxon>Clarias</taxon>
    </lineage>
</organism>
<name>A0A8J4UEI9_CLAMG</name>
<dbReference type="FunFam" id="2.40.10.10:FF:000221">
    <property type="entry name" value="Si:dkey-33m11.8"/>
    <property type="match status" value="1"/>
</dbReference>
<keyword evidence="5" id="KW-1015">Disulfide bond</keyword>
<evidence type="ECO:0000256" key="2">
    <source>
        <dbReference type="ARBA" id="ARBA00022670"/>
    </source>
</evidence>
<feature type="domain" description="Peptidase S1" evidence="10">
    <location>
        <begin position="24"/>
        <end position="248"/>
    </location>
</feature>
<dbReference type="InterPro" id="IPR050127">
    <property type="entry name" value="Serine_Proteases_S1"/>
</dbReference>